<dbReference type="Gene3D" id="3.40.50.12780">
    <property type="entry name" value="N-terminal domain of ligase-like"/>
    <property type="match status" value="1"/>
</dbReference>
<proteinExistence type="inferred from homology"/>
<dbReference type="eggNOG" id="COG0318">
    <property type="taxonomic scope" value="Bacteria"/>
</dbReference>
<evidence type="ECO:0000256" key="3">
    <source>
        <dbReference type="ARBA" id="ARBA00022832"/>
    </source>
</evidence>
<dbReference type="FunFam" id="3.40.50.12780:FF:000013">
    <property type="entry name" value="Long-chain-fatty-acid--AMP ligase FadD32"/>
    <property type="match status" value="1"/>
</dbReference>
<dbReference type="GO" id="GO:0071766">
    <property type="term" value="P:Actinobacterium-type cell wall biogenesis"/>
    <property type="evidence" value="ECO:0007669"/>
    <property type="project" value="UniProtKB-ARBA"/>
</dbReference>
<dbReference type="CDD" id="cd05931">
    <property type="entry name" value="FAAL"/>
    <property type="match status" value="1"/>
</dbReference>
<dbReference type="GO" id="GO:0005886">
    <property type="term" value="C:plasma membrane"/>
    <property type="evidence" value="ECO:0007669"/>
    <property type="project" value="TreeGrafter"/>
</dbReference>
<dbReference type="PATRIC" id="fig|1224164.3.peg.2434"/>
<dbReference type="InterPro" id="IPR045851">
    <property type="entry name" value="AMP-bd_C_sf"/>
</dbReference>
<sequence>MDLHAVMSQFFDEKGNITLKPELTLAGLCEVLYQADAMQGGADRHTLRFWDFSESREGTPVDFTRQQVNTRIKSVAARLQQVGTIGDRAVILANNSPEYLYSFLGTLYAGMVPIPLYDPNEPGHADHLKAVIGDSNPKVVLTNSRSAGSVRKFFADVPSRERPRILSVDSLPDSLAASFVNPLTTEAAQVMLAKSQSMPVDLPAFLQYTSGSTRIPAGVILTNRSIVTNVLQIFTAVQLKTPLRLVSWLPLHHDMGIILAAFITIIGLEFEMMAPRDFIQQPSRWIDQLNRRETDVNTYTVVPNFALELAARYAVPAEGETLDLSAIEGLIVGSEPVTEKAVEGFLEVFSKYGLRTEAVRPSYGLAEASLLVTTPQTPNRPLISHFDREELAAGRAVIVEKGPNTVAIASCGQVVRPQQLVIVDPETKQELPDGQIGELWTHGENTAAGYLDRPEDTAETFRNTLAGRLPENSRAEGAPDDDRWMASGDLAVIIDDEVYITGRLKDLIIIAGRNHYPQDIEFTVDHASAQVRPACVAAFAVEGDDVEKLIILAERDLDKDPSGDAAAVEAIRAAVSEAHGVVPSDIRIMNPDEIARSSSGKIARRVAKKRYLEQ</sequence>
<dbReference type="GO" id="GO:0070566">
    <property type="term" value="F:adenylyltransferase activity"/>
    <property type="evidence" value="ECO:0007669"/>
    <property type="project" value="TreeGrafter"/>
</dbReference>
<evidence type="ECO:0000259" key="6">
    <source>
        <dbReference type="Pfam" id="PF23024"/>
    </source>
</evidence>
<dbReference type="Gene3D" id="3.30.300.30">
    <property type="match status" value="1"/>
</dbReference>
<dbReference type="InterPro" id="IPR040097">
    <property type="entry name" value="FAAL/FAAC"/>
</dbReference>
<evidence type="ECO:0000313" key="8">
    <source>
        <dbReference type="Proteomes" id="UP000019222"/>
    </source>
</evidence>
<organism evidence="7 8">
    <name type="scientific">Corynebacterium vitaeruminis DSM 20294</name>
    <dbReference type="NCBI Taxonomy" id="1224164"/>
    <lineage>
        <taxon>Bacteria</taxon>
        <taxon>Bacillati</taxon>
        <taxon>Actinomycetota</taxon>
        <taxon>Actinomycetes</taxon>
        <taxon>Mycobacteriales</taxon>
        <taxon>Corynebacteriaceae</taxon>
        <taxon>Corynebacterium</taxon>
    </lineage>
</organism>
<gene>
    <name evidence="7" type="ORF">B843_12065</name>
</gene>
<dbReference type="Proteomes" id="UP000019222">
    <property type="component" value="Chromosome"/>
</dbReference>
<dbReference type="InterPro" id="IPR042099">
    <property type="entry name" value="ANL_N_sf"/>
</dbReference>
<dbReference type="GO" id="GO:0016874">
    <property type="term" value="F:ligase activity"/>
    <property type="evidence" value="ECO:0007669"/>
    <property type="project" value="UniProtKB-KW"/>
</dbReference>
<keyword evidence="3" id="KW-0276">Fatty acid metabolism</keyword>
<protein>
    <submittedName>
        <fullName evidence="7">Acyl-CoA synthetase</fullName>
    </submittedName>
</protein>
<reference evidence="7 8" key="1">
    <citation type="submission" date="2013-02" db="EMBL/GenBank/DDBJ databases">
        <title>The complete genome sequence of Corynebacterium vitaeruminis DSM 20294.</title>
        <authorList>
            <person name="Ruckert C."/>
            <person name="Albersmeier A."/>
            <person name="Kalinowski J."/>
        </authorList>
    </citation>
    <scope>NUCLEOTIDE SEQUENCE [LARGE SCALE GENOMIC DNA]</scope>
    <source>
        <strain evidence="8">ATCC 10234</strain>
    </source>
</reference>
<dbReference type="InterPro" id="IPR025110">
    <property type="entry name" value="AMP-bd_C"/>
</dbReference>
<evidence type="ECO:0000256" key="2">
    <source>
        <dbReference type="ARBA" id="ARBA00022598"/>
    </source>
</evidence>
<dbReference type="NCBIfam" id="NF040633">
    <property type="entry name" value="FadD32_Coryne"/>
    <property type="match status" value="1"/>
</dbReference>
<keyword evidence="8" id="KW-1185">Reference proteome</keyword>
<dbReference type="STRING" id="1224164.B843_12065"/>
<dbReference type="Pfam" id="PF23024">
    <property type="entry name" value="AMP-dom_DIP2-like"/>
    <property type="match status" value="1"/>
</dbReference>
<keyword evidence="4" id="KW-0443">Lipid metabolism</keyword>
<dbReference type="RefSeq" id="WP_025253772.1">
    <property type="nucleotide sequence ID" value="NZ_CP004353.1"/>
</dbReference>
<keyword evidence="2" id="KW-0436">Ligase</keyword>
<evidence type="ECO:0000313" key="7">
    <source>
        <dbReference type="EMBL" id="AHI23789.1"/>
    </source>
</evidence>
<dbReference type="AlphaFoldDB" id="W5Y4E8"/>
<comment type="similarity">
    <text evidence="1">Belongs to the ATP-dependent AMP-binding enzyme family.</text>
</comment>
<dbReference type="PANTHER" id="PTHR22754:SF32">
    <property type="entry name" value="DISCO-INTERACTING PROTEIN 2"/>
    <property type="match status" value="1"/>
</dbReference>
<evidence type="ECO:0000256" key="4">
    <source>
        <dbReference type="ARBA" id="ARBA00023098"/>
    </source>
</evidence>
<evidence type="ECO:0000256" key="1">
    <source>
        <dbReference type="ARBA" id="ARBA00006432"/>
    </source>
</evidence>
<dbReference type="EMBL" id="CP004353">
    <property type="protein sequence ID" value="AHI23789.1"/>
    <property type="molecule type" value="Genomic_DNA"/>
</dbReference>
<dbReference type="HOGENOM" id="CLU_000022_23_7_11"/>
<dbReference type="InterPro" id="IPR000873">
    <property type="entry name" value="AMP-dep_synth/lig_dom"/>
</dbReference>
<dbReference type="Pfam" id="PF00501">
    <property type="entry name" value="AMP-binding"/>
    <property type="match status" value="1"/>
</dbReference>
<dbReference type="SUPFAM" id="SSF56801">
    <property type="entry name" value="Acetyl-CoA synthetase-like"/>
    <property type="match status" value="1"/>
</dbReference>
<feature type="domain" description="AMP-dependent synthetase/ligase" evidence="5">
    <location>
        <begin position="60"/>
        <end position="451"/>
    </location>
</feature>
<dbReference type="KEGG" id="cvt:B843_12065"/>
<name>W5Y4E8_9CORY</name>
<dbReference type="GO" id="GO:0006633">
    <property type="term" value="P:fatty acid biosynthetic process"/>
    <property type="evidence" value="ECO:0007669"/>
    <property type="project" value="TreeGrafter"/>
</dbReference>
<dbReference type="PANTHER" id="PTHR22754">
    <property type="entry name" value="DISCO-INTERACTING PROTEIN 2 DIP2 -RELATED"/>
    <property type="match status" value="1"/>
</dbReference>
<evidence type="ECO:0000259" key="5">
    <source>
        <dbReference type="Pfam" id="PF00501"/>
    </source>
</evidence>
<accession>W5Y4E8</accession>
<feature type="domain" description="AMP-binding enzyme C-terminal" evidence="6">
    <location>
        <begin position="506"/>
        <end position="613"/>
    </location>
</feature>